<protein>
    <submittedName>
        <fullName evidence="6">S1C family serine protease</fullName>
        <ecNumber evidence="6">3.4.21.-</ecNumber>
    </submittedName>
</protein>
<dbReference type="Proteomes" id="UP001589834">
    <property type="component" value="Unassembled WGS sequence"/>
</dbReference>
<dbReference type="PRINTS" id="PR00834">
    <property type="entry name" value="PROTEASES2C"/>
</dbReference>
<keyword evidence="5" id="KW-0812">Transmembrane</keyword>
<dbReference type="Pfam" id="PF13365">
    <property type="entry name" value="Trypsin_2"/>
    <property type="match status" value="1"/>
</dbReference>
<feature type="transmembrane region" description="Helical" evidence="5">
    <location>
        <begin position="53"/>
        <end position="71"/>
    </location>
</feature>
<dbReference type="EMBL" id="JBHLTN010000007">
    <property type="protein sequence ID" value="MFC0591716.1"/>
    <property type="molecule type" value="Genomic_DNA"/>
</dbReference>
<evidence type="ECO:0000256" key="5">
    <source>
        <dbReference type="SAM" id="Phobius"/>
    </source>
</evidence>
<dbReference type="PANTHER" id="PTHR43343">
    <property type="entry name" value="PEPTIDASE S12"/>
    <property type="match status" value="1"/>
</dbReference>
<organism evidence="6 7">
    <name type="scientific">Ottowia pentelensis</name>
    <dbReference type="NCBI Taxonomy" id="511108"/>
    <lineage>
        <taxon>Bacteria</taxon>
        <taxon>Pseudomonadati</taxon>
        <taxon>Pseudomonadota</taxon>
        <taxon>Betaproteobacteria</taxon>
        <taxon>Burkholderiales</taxon>
        <taxon>Comamonadaceae</taxon>
        <taxon>Ottowia</taxon>
    </lineage>
</organism>
<evidence type="ECO:0000256" key="1">
    <source>
        <dbReference type="ARBA" id="ARBA00010541"/>
    </source>
</evidence>
<evidence type="ECO:0000256" key="4">
    <source>
        <dbReference type="SAM" id="MobiDB-lite"/>
    </source>
</evidence>
<dbReference type="EC" id="3.4.21.-" evidence="6"/>
<dbReference type="GO" id="GO:0006508">
    <property type="term" value="P:proteolysis"/>
    <property type="evidence" value="ECO:0007669"/>
    <property type="project" value="UniProtKB-KW"/>
</dbReference>
<comment type="caution">
    <text evidence="6">The sequence shown here is derived from an EMBL/GenBank/DDBJ whole genome shotgun (WGS) entry which is preliminary data.</text>
</comment>
<comment type="similarity">
    <text evidence="1">Belongs to the peptidase S1C family.</text>
</comment>
<dbReference type="GO" id="GO:0008233">
    <property type="term" value="F:peptidase activity"/>
    <property type="evidence" value="ECO:0007669"/>
    <property type="project" value="UniProtKB-KW"/>
</dbReference>
<dbReference type="SUPFAM" id="SSF50494">
    <property type="entry name" value="Trypsin-like serine proteases"/>
    <property type="match status" value="1"/>
</dbReference>
<feature type="compositionally biased region" description="Low complexity" evidence="4">
    <location>
        <begin position="8"/>
        <end position="22"/>
    </location>
</feature>
<evidence type="ECO:0000313" key="6">
    <source>
        <dbReference type="EMBL" id="MFC0591716.1"/>
    </source>
</evidence>
<dbReference type="InterPro" id="IPR001940">
    <property type="entry name" value="Peptidase_S1C"/>
</dbReference>
<feature type="region of interest" description="Disordered" evidence="4">
    <location>
        <begin position="1"/>
        <end position="37"/>
    </location>
</feature>
<evidence type="ECO:0000313" key="7">
    <source>
        <dbReference type="Proteomes" id="UP001589834"/>
    </source>
</evidence>
<keyword evidence="7" id="KW-1185">Reference proteome</keyword>
<dbReference type="InterPro" id="IPR051201">
    <property type="entry name" value="Chloro_Bact_Ser_Proteases"/>
</dbReference>
<evidence type="ECO:0000256" key="2">
    <source>
        <dbReference type="ARBA" id="ARBA00022670"/>
    </source>
</evidence>
<dbReference type="RefSeq" id="WP_377480110.1">
    <property type="nucleotide sequence ID" value="NZ_JBHLTN010000007.1"/>
</dbReference>
<sequence length="311" mass="31669">MRRTALYSQSSSSAAPTTAAAPEPNPTAPPVTPPVRQPSAWRRRWAAGWRHPGALWAAIVALALGGALALGPGRAPAPRALTQKDIDAAVLHTAATKVLPSQAARAAATVAPSVVRVEGIIEGKKNKKGQVELGRGIGTGVVIRDNGTILTNLHVVQEAEKITVTFADGTESPAGIVNVQPDNDMAVLRASKLPDDLQAATMRSTGDLQPGDEVVAIGFPFGIGPSVSSGVVSGLGRAFRSPEGGQIMSNLIQFDAAANPGNSGGPLITMDGQVVGIVTAILNPSSARTFIGIGFAVPIENAAAGAGQIPF</sequence>
<gene>
    <name evidence="6" type="ORF">ACFFGG_04020</name>
</gene>
<keyword evidence="2 6" id="KW-0645">Protease</keyword>
<evidence type="ECO:0000256" key="3">
    <source>
        <dbReference type="ARBA" id="ARBA00022801"/>
    </source>
</evidence>
<keyword evidence="5" id="KW-0472">Membrane</keyword>
<name>A0ABV6PPF2_9BURK</name>
<accession>A0ABV6PPF2</accession>
<proteinExistence type="inferred from homology"/>
<dbReference type="InterPro" id="IPR009003">
    <property type="entry name" value="Peptidase_S1_PA"/>
</dbReference>
<reference evidence="6 7" key="1">
    <citation type="submission" date="2024-09" db="EMBL/GenBank/DDBJ databases">
        <authorList>
            <person name="Sun Q."/>
            <person name="Mori K."/>
        </authorList>
    </citation>
    <scope>NUCLEOTIDE SEQUENCE [LARGE SCALE GENOMIC DNA]</scope>
    <source>
        <strain evidence="6 7">NCAIM B.02336</strain>
    </source>
</reference>
<dbReference type="InterPro" id="IPR043504">
    <property type="entry name" value="Peptidase_S1_PA_chymotrypsin"/>
</dbReference>
<keyword evidence="5" id="KW-1133">Transmembrane helix</keyword>
<dbReference type="Gene3D" id="2.40.10.10">
    <property type="entry name" value="Trypsin-like serine proteases"/>
    <property type="match status" value="2"/>
</dbReference>
<dbReference type="PANTHER" id="PTHR43343:SF3">
    <property type="entry name" value="PROTEASE DO-LIKE 8, CHLOROPLASTIC"/>
    <property type="match status" value="1"/>
</dbReference>
<keyword evidence="3 6" id="KW-0378">Hydrolase</keyword>
<feature type="compositionally biased region" description="Pro residues" evidence="4">
    <location>
        <begin position="23"/>
        <end position="36"/>
    </location>
</feature>